<dbReference type="GO" id="GO:0004519">
    <property type="term" value="F:endonuclease activity"/>
    <property type="evidence" value="ECO:0007669"/>
    <property type="project" value="InterPro"/>
</dbReference>
<organism evidence="2">
    <name type="scientific">Magallana gigas</name>
    <name type="common">Pacific oyster</name>
    <name type="synonym">Crassostrea gigas</name>
    <dbReference type="NCBI Taxonomy" id="29159"/>
    <lineage>
        <taxon>Eukaryota</taxon>
        <taxon>Metazoa</taxon>
        <taxon>Spiralia</taxon>
        <taxon>Lophotrochozoa</taxon>
        <taxon>Mollusca</taxon>
        <taxon>Bivalvia</taxon>
        <taxon>Autobranchia</taxon>
        <taxon>Pteriomorphia</taxon>
        <taxon>Ostreida</taxon>
        <taxon>Ostreoidea</taxon>
        <taxon>Ostreidae</taxon>
        <taxon>Magallana</taxon>
    </lineage>
</organism>
<dbReference type="Gene3D" id="3.90.75.10">
    <property type="entry name" value="Homing Intron 3 (I-ppo) Encoded Endonuclease, Chain A"/>
    <property type="match status" value="1"/>
</dbReference>
<dbReference type="Pfam" id="PF05551">
    <property type="entry name" value="zf-His_Me_endon"/>
    <property type="match status" value="1"/>
</dbReference>
<dbReference type="InterPro" id="IPR044930">
    <property type="entry name" value="Homing_endonuclease_His-Me"/>
</dbReference>
<dbReference type="HOGENOM" id="CLU_2028908_0_0_1"/>
<dbReference type="EMBL" id="JH816695">
    <property type="protein sequence ID" value="EKC26688.1"/>
    <property type="molecule type" value="Genomic_DNA"/>
</dbReference>
<protein>
    <recommendedName>
        <fullName evidence="1">Zinc-binding loop region of homing endonuclease domain-containing protein</fullName>
    </recommendedName>
</protein>
<accession>K1PYG8</accession>
<reference evidence="2" key="1">
    <citation type="journal article" date="2012" name="Nature">
        <title>The oyster genome reveals stress adaptation and complexity of shell formation.</title>
        <authorList>
            <person name="Zhang G."/>
            <person name="Fang X."/>
            <person name="Guo X."/>
            <person name="Li L."/>
            <person name="Luo R."/>
            <person name="Xu F."/>
            <person name="Yang P."/>
            <person name="Zhang L."/>
            <person name="Wang X."/>
            <person name="Qi H."/>
            <person name="Xiong Z."/>
            <person name="Que H."/>
            <person name="Xie Y."/>
            <person name="Holland P.W."/>
            <person name="Paps J."/>
            <person name="Zhu Y."/>
            <person name="Wu F."/>
            <person name="Chen Y."/>
            <person name="Wang J."/>
            <person name="Peng C."/>
            <person name="Meng J."/>
            <person name="Yang L."/>
            <person name="Liu J."/>
            <person name="Wen B."/>
            <person name="Zhang N."/>
            <person name="Huang Z."/>
            <person name="Zhu Q."/>
            <person name="Feng Y."/>
            <person name="Mount A."/>
            <person name="Hedgecock D."/>
            <person name="Xu Z."/>
            <person name="Liu Y."/>
            <person name="Domazet-Loso T."/>
            <person name="Du Y."/>
            <person name="Sun X."/>
            <person name="Zhang S."/>
            <person name="Liu B."/>
            <person name="Cheng P."/>
            <person name="Jiang X."/>
            <person name="Li J."/>
            <person name="Fan D."/>
            <person name="Wang W."/>
            <person name="Fu W."/>
            <person name="Wang T."/>
            <person name="Wang B."/>
            <person name="Zhang J."/>
            <person name="Peng Z."/>
            <person name="Li Y."/>
            <person name="Li N."/>
            <person name="Wang J."/>
            <person name="Chen M."/>
            <person name="He Y."/>
            <person name="Tan F."/>
            <person name="Song X."/>
            <person name="Zheng Q."/>
            <person name="Huang R."/>
            <person name="Yang H."/>
            <person name="Du X."/>
            <person name="Chen L."/>
            <person name="Yang M."/>
            <person name="Gaffney P.M."/>
            <person name="Wang S."/>
            <person name="Luo L."/>
            <person name="She Z."/>
            <person name="Ming Y."/>
            <person name="Huang W."/>
            <person name="Zhang S."/>
            <person name="Huang B."/>
            <person name="Zhang Y."/>
            <person name="Qu T."/>
            <person name="Ni P."/>
            <person name="Miao G."/>
            <person name="Wang J."/>
            <person name="Wang Q."/>
            <person name="Steinberg C.E."/>
            <person name="Wang H."/>
            <person name="Li N."/>
            <person name="Qian L."/>
            <person name="Zhang G."/>
            <person name="Li Y."/>
            <person name="Yang H."/>
            <person name="Liu X."/>
            <person name="Wang J."/>
            <person name="Yin Y."/>
            <person name="Wang J."/>
        </authorList>
    </citation>
    <scope>NUCLEOTIDE SEQUENCE [LARGE SCALE GENOMIC DNA]</scope>
    <source>
        <strain evidence="2">05x7-T-G4-1.051#20</strain>
    </source>
</reference>
<sequence>MDAFFRDLQFKLKKKSKHQPGENSCVLWTGNVSYSGYGLQSVKWPVEGRKLEKAHRVALMVERGLTRSQFRDVEGEVSHLCHNKLCVNTAHLVIEQHCINQERIHCFLLGRCTEAHSPLCLM</sequence>
<dbReference type="InterPro" id="IPR044925">
    <property type="entry name" value="His-Me_finger_sf"/>
</dbReference>
<dbReference type="AlphaFoldDB" id="K1PYG8"/>
<dbReference type="InterPro" id="IPR008704">
    <property type="entry name" value="Endonuclease_Zinc-binding_loop"/>
</dbReference>
<name>K1PYG8_MAGGI</name>
<dbReference type="InParanoid" id="K1PYG8"/>
<feature type="domain" description="Zinc-binding loop region of homing endonuclease" evidence="1">
    <location>
        <begin position="54"/>
        <end position="110"/>
    </location>
</feature>
<evidence type="ECO:0000313" key="2">
    <source>
        <dbReference type="EMBL" id="EKC26688.1"/>
    </source>
</evidence>
<evidence type="ECO:0000259" key="1">
    <source>
        <dbReference type="Pfam" id="PF05551"/>
    </source>
</evidence>
<gene>
    <name evidence="2" type="ORF">CGI_10012873</name>
</gene>
<proteinExistence type="predicted"/>
<dbReference type="SUPFAM" id="SSF54060">
    <property type="entry name" value="His-Me finger endonucleases"/>
    <property type="match status" value="1"/>
</dbReference>